<gene>
    <name evidence="2" type="ORF">HHI36_002321</name>
</gene>
<evidence type="ECO:0000313" key="2">
    <source>
        <dbReference type="EMBL" id="KAL3287864.1"/>
    </source>
</evidence>
<reference evidence="2 3" key="1">
    <citation type="journal article" date="2021" name="BMC Biol.">
        <title>Horizontally acquired antibacterial genes associated with adaptive radiation of ladybird beetles.</title>
        <authorList>
            <person name="Li H.S."/>
            <person name="Tang X.F."/>
            <person name="Huang Y.H."/>
            <person name="Xu Z.Y."/>
            <person name="Chen M.L."/>
            <person name="Du X.Y."/>
            <person name="Qiu B.Y."/>
            <person name="Chen P.T."/>
            <person name="Zhang W."/>
            <person name="Slipinski A."/>
            <person name="Escalona H.E."/>
            <person name="Waterhouse R.M."/>
            <person name="Zwick A."/>
            <person name="Pang H."/>
        </authorList>
    </citation>
    <scope>NUCLEOTIDE SEQUENCE [LARGE SCALE GENOMIC DNA]</scope>
    <source>
        <strain evidence="2">SYSU2018</strain>
    </source>
</reference>
<evidence type="ECO:0000313" key="3">
    <source>
        <dbReference type="Proteomes" id="UP001516400"/>
    </source>
</evidence>
<keyword evidence="3" id="KW-1185">Reference proteome</keyword>
<comment type="caution">
    <text evidence="2">The sequence shown here is derived from an EMBL/GenBank/DDBJ whole genome shotgun (WGS) entry which is preliminary data.</text>
</comment>
<sequence length="197" mass="21331">MPSLSQTGIKSLIQRVMSIVKSVCQSVSYFSSSHKLYYVTNSRNISLILANNRKSKMAPSYDEVLDICRVLSEQEQLNVTLKEAGKGFVLAGTGAAIGTLLGGPVGLFIGGTLGSATAAYVCKGQCKSLVHIIQYDMTPVQKERLAASVTHAIQKFRAEDLTLLLPLVLKSEQLKGVVIQEMVTFFAREMQLAVTSS</sequence>
<name>A0ABD2PA96_9CUCU</name>
<accession>A0ABD2PA96</accession>
<protein>
    <submittedName>
        <fullName evidence="2">Uncharacterized protein</fullName>
    </submittedName>
</protein>
<dbReference type="PANTHER" id="PTHR31493">
    <property type="entry name" value="NAZO FAMILY MEMBER"/>
    <property type="match status" value="1"/>
</dbReference>
<evidence type="ECO:0000256" key="1">
    <source>
        <dbReference type="ARBA" id="ARBA00029457"/>
    </source>
</evidence>
<dbReference type="InterPro" id="IPR033369">
    <property type="entry name" value="C19orf12"/>
</dbReference>
<organism evidence="2 3">
    <name type="scientific">Cryptolaemus montrouzieri</name>
    <dbReference type="NCBI Taxonomy" id="559131"/>
    <lineage>
        <taxon>Eukaryota</taxon>
        <taxon>Metazoa</taxon>
        <taxon>Ecdysozoa</taxon>
        <taxon>Arthropoda</taxon>
        <taxon>Hexapoda</taxon>
        <taxon>Insecta</taxon>
        <taxon>Pterygota</taxon>
        <taxon>Neoptera</taxon>
        <taxon>Endopterygota</taxon>
        <taxon>Coleoptera</taxon>
        <taxon>Polyphaga</taxon>
        <taxon>Cucujiformia</taxon>
        <taxon>Coccinelloidea</taxon>
        <taxon>Coccinellidae</taxon>
        <taxon>Scymninae</taxon>
        <taxon>Scymnini</taxon>
        <taxon>Cryptolaemus</taxon>
    </lineage>
</organism>
<dbReference type="Pfam" id="PF20721">
    <property type="entry name" value="C19orf12"/>
    <property type="match status" value="1"/>
</dbReference>
<dbReference type="EMBL" id="JABFTP020000185">
    <property type="protein sequence ID" value="KAL3287864.1"/>
    <property type="molecule type" value="Genomic_DNA"/>
</dbReference>
<dbReference type="PANTHER" id="PTHR31493:SF1">
    <property type="entry name" value="PROTEIN C19ORF12"/>
    <property type="match status" value="1"/>
</dbReference>
<proteinExistence type="inferred from homology"/>
<dbReference type="Proteomes" id="UP001516400">
    <property type="component" value="Unassembled WGS sequence"/>
</dbReference>
<comment type="similarity">
    <text evidence="1">Belongs to the C19orf12 family.</text>
</comment>
<dbReference type="AlphaFoldDB" id="A0ABD2PA96"/>